<dbReference type="Proteomes" id="UP000831019">
    <property type="component" value="Plasmid pDSM109990_a"/>
</dbReference>
<name>A0ABY3ZPQ7_9RHOB</name>
<evidence type="ECO:0000256" key="1">
    <source>
        <dbReference type="ARBA" id="ARBA00022649"/>
    </source>
</evidence>
<organism evidence="3 4">
    <name type="scientific">Sulfitobacter dubius</name>
    <dbReference type="NCBI Taxonomy" id="218673"/>
    <lineage>
        <taxon>Bacteria</taxon>
        <taxon>Pseudomonadati</taxon>
        <taxon>Pseudomonadota</taxon>
        <taxon>Alphaproteobacteria</taxon>
        <taxon>Rhodobacterales</taxon>
        <taxon>Roseobacteraceae</taxon>
        <taxon>Sulfitobacter</taxon>
    </lineage>
</organism>
<keyword evidence="4" id="KW-1185">Reference proteome</keyword>
<geneLocation type="plasmid" evidence="3 4">
    <name>pDSM109990_a</name>
</geneLocation>
<comment type="similarity">
    <text evidence="2">Belongs to the RelE toxin family.</text>
</comment>
<evidence type="ECO:0000313" key="4">
    <source>
        <dbReference type="Proteomes" id="UP000831019"/>
    </source>
</evidence>
<dbReference type="Gene3D" id="3.30.2310.20">
    <property type="entry name" value="RelE-like"/>
    <property type="match status" value="1"/>
</dbReference>
<sequence length="102" mass="11495">MPSSVRWTLRPAAQADLAEIWRHGASSWGLDQADRDADELFAVFDLLSDFSEIARVRAEFTPSVRIHLTGAHLVVYRLDGHTVEIIRLLHCAQNLTAFLLEP</sequence>
<evidence type="ECO:0000256" key="2">
    <source>
        <dbReference type="PIRNR" id="PIRNR029218"/>
    </source>
</evidence>
<dbReference type="InterPro" id="IPR007712">
    <property type="entry name" value="RelE/ParE_toxin"/>
</dbReference>
<dbReference type="RefSeq" id="WP_243263322.1">
    <property type="nucleotide sequence ID" value="NZ_CP085145.1"/>
</dbReference>
<protein>
    <recommendedName>
        <fullName evidence="2">Toxin</fullName>
    </recommendedName>
</protein>
<reference evidence="4" key="1">
    <citation type="journal article" date="2022" name="Microorganisms">
        <title>Beyond the ABCs#Discovery of Three New Plasmid Types in Rhodobacterales (RepQ, RepY, RepW).</title>
        <authorList>
            <person name="Freese H.M."/>
            <person name="Ringel V."/>
            <person name="Overmann J."/>
            <person name="Petersen J."/>
        </authorList>
    </citation>
    <scope>NUCLEOTIDE SEQUENCE [LARGE SCALE GENOMIC DNA]</scope>
    <source>
        <strain evidence="4">DSM 109990</strain>
        <plasmid evidence="4">pDSM109990_a</plasmid>
    </source>
</reference>
<dbReference type="Pfam" id="PF05016">
    <property type="entry name" value="ParE_toxin"/>
    <property type="match status" value="1"/>
</dbReference>
<gene>
    <name evidence="3" type="primary">parE1_1</name>
    <name evidence="3" type="ORF">DSM109990_03507</name>
</gene>
<keyword evidence="1" id="KW-1277">Toxin-antitoxin system</keyword>
<proteinExistence type="inferred from homology"/>
<dbReference type="InterPro" id="IPR028344">
    <property type="entry name" value="ParE1/4"/>
</dbReference>
<accession>A0ABY3ZPQ7</accession>
<keyword evidence="3" id="KW-0614">Plasmid</keyword>
<dbReference type="InterPro" id="IPR035093">
    <property type="entry name" value="RelE/ParE_toxin_dom_sf"/>
</dbReference>
<dbReference type="PIRSF" id="PIRSF029218">
    <property type="entry name" value="ParE"/>
    <property type="match status" value="1"/>
</dbReference>
<evidence type="ECO:0000313" key="3">
    <source>
        <dbReference type="EMBL" id="UOA16623.1"/>
    </source>
</evidence>
<dbReference type="EMBL" id="CP085145">
    <property type="protein sequence ID" value="UOA16623.1"/>
    <property type="molecule type" value="Genomic_DNA"/>
</dbReference>